<evidence type="ECO:0000256" key="1">
    <source>
        <dbReference type="SAM" id="MobiDB-lite"/>
    </source>
</evidence>
<feature type="compositionally biased region" description="Low complexity" evidence="1">
    <location>
        <begin position="1"/>
        <end position="21"/>
    </location>
</feature>
<dbReference type="AlphaFoldDB" id="A0AAD3HT29"/>
<dbReference type="Proteomes" id="UP001054857">
    <property type="component" value="Unassembled WGS sequence"/>
</dbReference>
<protein>
    <submittedName>
        <fullName evidence="2">Uncharacterized protein</fullName>
    </submittedName>
</protein>
<keyword evidence="3" id="KW-1185">Reference proteome</keyword>
<feature type="compositionally biased region" description="Low complexity" evidence="1">
    <location>
        <begin position="82"/>
        <end position="96"/>
    </location>
</feature>
<accession>A0AAD3HT29</accession>
<name>A0AAD3HT29_9CHLO</name>
<feature type="compositionally biased region" description="Polar residues" evidence="1">
    <location>
        <begin position="64"/>
        <end position="73"/>
    </location>
</feature>
<sequence length="308" mass="32629">MVMVDSIHAIGSSSASHGSISTRRQRVATRSFKLSTKVQHGPSFLPRRGAFPNRCLLHPRGTSDDNNAETSNTASPPPPGSSAPARQASSSSSGSPEADPDKAAVEAIWQAFKRDAQKSLGENEAKVLDSLKVDDVMGEGGDLMAKIAEEQLGPLLRSLDIAEEPLAFFTDLLRTATALQLLSAGALFYGAELGAGCDAGEALRCVCGLALGYLSRPFLRVELLLAPLYDWVLQRVAPGAVYEVSSSPEDAQAVLSQLGVAVAGACLLPRLLWGWEEGELLQLVLPLAGGWVLFDVMYCAALLAKLSR</sequence>
<evidence type="ECO:0000313" key="3">
    <source>
        <dbReference type="Proteomes" id="UP001054857"/>
    </source>
</evidence>
<organism evidence="2 3">
    <name type="scientific">Astrephomene gubernaculifera</name>
    <dbReference type="NCBI Taxonomy" id="47775"/>
    <lineage>
        <taxon>Eukaryota</taxon>
        <taxon>Viridiplantae</taxon>
        <taxon>Chlorophyta</taxon>
        <taxon>core chlorophytes</taxon>
        <taxon>Chlorophyceae</taxon>
        <taxon>CS clade</taxon>
        <taxon>Chlamydomonadales</taxon>
        <taxon>Astrephomenaceae</taxon>
        <taxon>Astrephomene</taxon>
    </lineage>
</organism>
<evidence type="ECO:0000313" key="2">
    <source>
        <dbReference type="EMBL" id="GFR52804.1"/>
    </source>
</evidence>
<dbReference type="EMBL" id="BMAR01000072">
    <property type="protein sequence ID" value="GFR52804.1"/>
    <property type="molecule type" value="Genomic_DNA"/>
</dbReference>
<reference evidence="2 3" key="1">
    <citation type="journal article" date="2021" name="Sci. Rep.">
        <title>Genome sequencing of the multicellular alga Astrephomene provides insights into convergent evolution of germ-soma differentiation.</title>
        <authorList>
            <person name="Yamashita S."/>
            <person name="Yamamoto K."/>
            <person name="Matsuzaki R."/>
            <person name="Suzuki S."/>
            <person name="Yamaguchi H."/>
            <person name="Hirooka S."/>
            <person name="Minakuchi Y."/>
            <person name="Miyagishima S."/>
            <person name="Kawachi M."/>
            <person name="Toyoda A."/>
            <person name="Nozaki H."/>
        </authorList>
    </citation>
    <scope>NUCLEOTIDE SEQUENCE [LARGE SCALE GENOMIC DNA]</scope>
    <source>
        <strain evidence="2 3">NIES-4017</strain>
    </source>
</reference>
<proteinExistence type="predicted"/>
<feature type="region of interest" description="Disordered" evidence="1">
    <location>
        <begin position="1"/>
        <end position="102"/>
    </location>
</feature>
<comment type="caution">
    <text evidence="2">The sequence shown here is derived from an EMBL/GenBank/DDBJ whole genome shotgun (WGS) entry which is preliminary data.</text>
</comment>
<gene>
    <name evidence="2" type="ORF">Agub_g15426</name>
</gene>